<evidence type="ECO:0000259" key="1">
    <source>
        <dbReference type="PROSITE" id="PS50225"/>
    </source>
</evidence>
<dbReference type="EMBL" id="JAODUP010003598">
    <property type="protein sequence ID" value="KAK2138192.1"/>
    <property type="molecule type" value="Genomic_DNA"/>
</dbReference>
<comment type="caution">
    <text evidence="2">The sequence shown here is derived from an EMBL/GenBank/DDBJ whole genome shotgun (WGS) entry which is preliminary data.</text>
</comment>
<reference evidence="2" key="1">
    <citation type="journal article" date="2023" name="Mol. Biol. Evol.">
        <title>Third-Generation Sequencing Reveals the Adaptive Role of the Epigenome in Three Deep-Sea Polychaetes.</title>
        <authorList>
            <person name="Perez M."/>
            <person name="Aroh O."/>
            <person name="Sun Y."/>
            <person name="Lan Y."/>
            <person name="Juniper S.K."/>
            <person name="Young C.R."/>
            <person name="Angers B."/>
            <person name="Qian P.Y."/>
        </authorList>
    </citation>
    <scope>NUCLEOTIDE SEQUENCE</scope>
    <source>
        <strain evidence="2">P08H-3</strain>
    </source>
</reference>
<dbReference type="Proteomes" id="UP001208570">
    <property type="component" value="Unassembled WGS sequence"/>
</dbReference>
<gene>
    <name evidence="2" type="ORF">LSH36_3602g00000</name>
</gene>
<sequence length="206" mass="23748">MIAFDPRKPHHALLVHINPYCYKCGIEIWDLKEDYCIMCKRIVKTGKSTIIPNKRSDSETEMLRTAEHSIDIQMLQTHMVFSRAGRYLIISCLSILRDFVVPQVRVIFLDTDSFQVVKNVCFLLEGDQPLPNLFVSSMDNTDTKVILWSHIREKPVRKIGEVHLPSDLTLQGMCKKTILTHCAAGDMDRLPLPGELIRILQFKFLH</sequence>
<keyword evidence="3" id="KW-1185">Reference proteome</keyword>
<dbReference type="SUPFAM" id="SSF158235">
    <property type="entry name" value="SOCS box-like"/>
    <property type="match status" value="1"/>
</dbReference>
<dbReference type="InterPro" id="IPR001496">
    <property type="entry name" value="SOCS_box"/>
</dbReference>
<protein>
    <recommendedName>
        <fullName evidence="1">SOCS box domain-containing protein</fullName>
    </recommendedName>
</protein>
<organism evidence="2 3">
    <name type="scientific">Paralvinella palmiformis</name>
    <dbReference type="NCBI Taxonomy" id="53620"/>
    <lineage>
        <taxon>Eukaryota</taxon>
        <taxon>Metazoa</taxon>
        <taxon>Spiralia</taxon>
        <taxon>Lophotrochozoa</taxon>
        <taxon>Annelida</taxon>
        <taxon>Polychaeta</taxon>
        <taxon>Sedentaria</taxon>
        <taxon>Canalipalpata</taxon>
        <taxon>Terebellida</taxon>
        <taxon>Terebelliformia</taxon>
        <taxon>Alvinellidae</taxon>
        <taxon>Paralvinella</taxon>
    </lineage>
</organism>
<feature type="domain" description="SOCS box" evidence="1">
    <location>
        <begin position="169"/>
        <end position="206"/>
    </location>
</feature>
<dbReference type="GO" id="GO:0035556">
    <property type="term" value="P:intracellular signal transduction"/>
    <property type="evidence" value="ECO:0007669"/>
    <property type="project" value="InterPro"/>
</dbReference>
<evidence type="ECO:0000313" key="2">
    <source>
        <dbReference type="EMBL" id="KAK2138192.1"/>
    </source>
</evidence>
<dbReference type="InterPro" id="IPR036036">
    <property type="entry name" value="SOCS_box-like_dom_sf"/>
</dbReference>
<dbReference type="PROSITE" id="PS50225">
    <property type="entry name" value="SOCS"/>
    <property type="match status" value="1"/>
</dbReference>
<name>A0AAD9IMV5_9ANNE</name>
<evidence type="ECO:0000313" key="3">
    <source>
        <dbReference type="Proteomes" id="UP001208570"/>
    </source>
</evidence>
<dbReference type="AlphaFoldDB" id="A0AAD9IMV5"/>
<accession>A0AAD9IMV5</accession>
<proteinExistence type="predicted"/>